<dbReference type="InterPro" id="IPR005256">
    <property type="entry name" value="Anth_synth_I_PabB"/>
</dbReference>
<keyword evidence="9 12" id="KW-0456">Lyase</keyword>
<name>A0ABY4X4G1_9SPHN</name>
<evidence type="ECO:0000256" key="4">
    <source>
        <dbReference type="ARBA" id="ARBA00012266"/>
    </source>
</evidence>
<dbReference type="InterPro" id="IPR015890">
    <property type="entry name" value="Chorismate_C"/>
</dbReference>
<dbReference type="GO" id="GO:0004049">
    <property type="term" value="F:anthranilate synthase activity"/>
    <property type="evidence" value="ECO:0007669"/>
    <property type="project" value="UniProtKB-EC"/>
</dbReference>
<sequence length="495" mass="52458">MSDAEAEAALAAGRPAIVWRRQIADTETPVSAALKLIEPARGDYLLESVEGGRTRGRYSVIGLAPDLVFRAEGAHAALNRTWLADREAFHPCPADSLTSLRALVAECRMAVPEGLPKALACLVGFFAYETVGLVETLPRPAPNPLALPDMLFVRPTLILIFDRLTDELFWVAPVWPESGSVAAAEARIAAAQARLKAPLPEAGAPSAPAPEAPAQQAPAPVLAPGRYDAMVAAAKDYIAAGDIFQVVLAQRFTRPFALPPLALYRALRRINPSPFLYFLDLPGFALIGSSPEILVRARDGEVTIRPIAGTRPRGGDAAEDAARREELLADPKERAEHLMLLDLGRNDVGRVAAPGSVRVTERYTVELYSHVMHIVSNVTGHLDPRKDAIDALLAGFPAGTVSGAPKVRACQIIAELEGETRGAYAGGVGYFSPDGSMDSCIVLRTAVVKDGVMHVQAGAGIVADSDPAAEQRECEAKAGALFAAAREAERIAAAS</sequence>
<evidence type="ECO:0000313" key="16">
    <source>
        <dbReference type="Proteomes" id="UP001056937"/>
    </source>
</evidence>
<dbReference type="Proteomes" id="UP001056937">
    <property type="component" value="Chromosome 1"/>
</dbReference>
<comment type="function">
    <text evidence="10 12">Part of a heterotetrameric complex that catalyzes the two-step biosynthesis of anthranilate, an intermediate in the biosynthesis of L-tryptophan. In the first step, the glutamine-binding beta subunit (TrpG) of anthranilate synthase (AS) provides the glutamine amidotransferase activity which generates ammonia as a substrate that, along with chorismate, is used in the second step, catalyzed by the large alpha subunit of AS (TrpE) to produce anthranilate. In the absence of TrpG, TrpE can synthesize anthranilate directly from chorismate and high concentrations of ammonia.</text>
</comment>
<dbReference type="PANTHER" id="PTHR11236">
    <property type="entry name" value="AMINOBENZOATE/ANTHRANILATE SYNTHASE"/>
    <property type="match status" value="1"/>
</dbReference>
<keyword evidence="6 12" id="KW-0028">Amino-acid biosynthesis</keyword>
<comment type="cofactor">
    <cofactor evidence="12">
        <name>Mg(2+)</name>
        <dbReference type="ChEBI" id="CHEBI:18420"/>
    </cofactor>
</comment>
<evidence type="ECO:0000256" key="7">
    <source>
        <dbReference type="ARBA" id="ARBA00022822"/>
    </source>
</evidence>
<dbReference type="PRINTS" id="PR00095">
    <property type="entry name" value="ANTSNTHASEI"/>
</dbReference>
<comment type="pathway">
    <text evidence="1 12">Amino-acid biosynthesis; L-tryptophan biosynthesis; L-tryptophan from chorismate: step 1/5.</text>
</comment>
<keyword evidence="12" id="KW-0460">Magnesium</keyword>
<comment type="catalytic activity">
    <reaction evidence="11 12">
        <text>chorismate + L-glutamine = anthranilate + pyruvate + L-glutamate + H(+)</text>
        <dbReference type="Rhea" id="RHEA:21732"/>
        <dbReference type="ChEBI" id="CHEBI:15361"/>
        <dbReference type="ChEBI" id="CHEBI:15378"/>
        <dbReference type="ChEBI" id="CHEBI:16567"/>
        <dbReference type="ChEBI" id="CHEBI:29748"/>
        <dbReference type="ChEBI" id="CHEBI:29985"/>
        <dbReference type="ChEBI" id="CHEBI:58359"/>
        <dbReference type="EC" id="4.1.3.27"/>
    </reaction>
</comment>
<evidence type="ECO:0000256" key="9">
    <source>
        <dbReference type="ARBA" id="ARBA00023239"/>
    </source>
</evidence>
<dbReference type="Pfam" id="PF04715">
    <property type="entry name" value="Anth_synt_I_N"/>
    <property type="match status" value="1"/>
</dbReference>
<evidence type="ECO:0000313" key="15">
    <source>
        <dbReference type="EMBL" id="USI71778.1"/>
    </source>
</evidence>
<dbReference type="InterPro" id="IPR006805">
    <property type="entry name" value="Anth_synth_I_N"/>
</dbReference>
<dbReference type="Gene3D" id="3.60.120.10">
    <property type="entry name" value="Anthranilate synthase"/>
    <property type="match status" value="1"/>
</dbReference>
<feature type="domain" description="Anthranilate synthase component I N-terminal" evidence="14">
    <location>
        <begin position="25"/>
        <end position="169"/>
    </location>
</feature>
<accession>A0ABY4X4G1</accession>
<comment type="subunit">
    <text evidence="3 12">Heterotetramer consisting of two non-identical subunits: a beta subunit (TrpG) and a large alpha subunit (TrpE).</text>
</comment>
<gene>
    <name evidence="12 15" type="primary">trpE</name>
    <name evidence="15" type="ORF">LHA26_10640</name>
</gene>
<evidence type="ECO:0000256" key="10">
    <source>
        <dbReference type="ARBA" id="ARBA00025634"/>
    </source>
</evidence>
<dbReference type="NCBIfam" id="TIGR00564">
    <property type="entry name" value="trpE_most"/>
    <property type="match status" value="1"/>
</dbReference>
<evidence type="ECO:0000256" key="2">
    <source>
        <dbReference type="ARBA" id="ARBA00009562"/>
    </source>
</evidence>
<evidence type="ECO:0000256" key="5">
    <source>
        <dbReference type="ARBA" id="ARBA00020653"/>
    </source>
</evidence>
<keyword evidence="7 12" id="KW-0822">Tryptophan biosynthesis</keyword>
<dbReference type="InterPro" id="IPR005801">
    <property type="entry name" value="ADC_synthase"/>
</dbReference>
<evidence type="ECO:0000259" key="14">
    <source>
        <dbReference type="Pfam" id="PF04715"/>
    </source>
</evidence>
<evidence type="ECO:0000256" key="11">
    <source>
        <dbReference type="ARBA" id="ARBA00047683"/>
    </source>
</evidence>
<dbReference type="EMBL" id="CP084930">
    <property type="protein sequence ID" value="USI71778.1"/>
    <property type="molecule type" value="Genomic_DNA"/>
</dbReference>
<evidence type="ECO:0000256" key="1">
    <source>
        <dbReference type="ARBA" id="ARBA00004873"/>
    </source>
</evidence>
<evidence type="ECO:0000256" key="12">
    <source>
        <dbReference type="RuleBase" id="RU364045"/>
    </source>
</evidence>
<keyword evidence="16" id="KW-1185">Reference proteome</keyword>
<evidence type="ECO:0000259" key="13">
    <source>
        <dbReference type="Pfam" id="PF00425"/>
    </source>
</evidence>
<evidence type="ECO:0000256" key="8">
    <source>
        <dbReference type="ARBA" id="ARBA00023141"/>
    </source>
</evidence>
<keyword evidence="8 12" id="KW-0057">Aromatic amino acid biosynthesis</keyword>
<evidence type="ECO:0000256" key="3">
    <source>
        <dbReference type="ARBA" id="ARBA00011575"/>
    </source>
</evidence>
<reference evidence="15" key="1">
    <citation type="journal article" date="2022" name="Toxins">
        <title>Genomic Analysis of Sphingopyxis sp. USTB-05 for Biodegrading Cyanobacterial Hepatotoxins.</title>
        <authorList>
            <person name="Liu C."/>
            <person name="Xu Q."/>
            <person name="Zhao Z."/>
            <person name="Zhang H."/>
            <person name="Liu X."/>
            <person name="Yin C."/>
            <person name="Liu Y."/>
            <person name="Yan H."/>
        </authorList>
    </citation>
    <scope>NUCLEOTIDE SEQUENCE</scope>
    <source>
        <strain evidence="15">NBD5</strain>
    </source>
</reference>
<protein>
    <recommendedName>
        <fullName evidence="5 12">Anthranilate synthase component 1</fullName>
        <ecNumber evidence="4 12">4.1.3.27</ecNumber>
    </recommendedName>
</protein>
<keyword evidence="12" id="KW-0479">Metal-binding</keyword>
<feature type="domain" description="Chorismate-utilising enzyme C-terminal" evidence="13">
    <location>
        <begin position="226"/>
        <end position="477"/>
    </location>
</feature>
<dbReference type="EC" id="4.1.3.27" evidence="4 12"/>
<evidence type="ECO:0000256" key="6">
    <source>
        <dbReference type="ARBA" id="ARBA00022605"/>
    </source>
</evidence>
<proteinExistence type="inferred from homology"/>
<dbReference type="InterPro" id="IPR019999">
    <property type="entry name" value="Anth_synth_I-like"/>
</dbReference>
<dbReference type="Pfam" id="PF00425">
    <property type="entry name" value="Chorismate_bind"/>
    <property type="match status" value="1"/>
</dbReference>
<organism evidence="15 16">
    <name type="scientific">Sphingomonas morindae</name>
    <dbReference type="NCBI Taxonomy" id="1541170"/>
    <lineage>
        <taxon>Bacteria</taxon>
        <taxon>Pseudomonadati</taxon>
        <taxon>Pseudomonadota</taxon>
        <taxon>Alphaproteobacteria</taxon>
        <taxon>Sphingomonadales</taxon>
        <taxon>Sphingomonadaceae</taxon>
        <taxon>Sphingomonas</taxon>
    </lineage>
</organism>
<comment type="similarity">
    <text evidence="2 12">Belongs to the anthranilate synthase component I family.</text>
</comment>
<dbReference type="RefSeq" id="WP_252165592.1">
    <property type="nucleotide sequence ID" value="NZ_CP084930.1"/>
</dbReference>
<dbReference type="SUPFAM" id="SSF56322">
    <property type="entry name" value="ADC synthase"/>
    <property type="match status" value="1"/>
</dbReference>
<dbReference type="PANTHER" id="PTHR11236:SF9">
    <property type="entry name" value="ANTHRANILATE SYNTHASE COMPONENT 1"/>
    <property type="match status" value="1"/>
</dbReference>